<keyword evidence="3" id="KW-1185">Reference proteome</keyword>
<comment type="caution">
    <text evidence="2">The sequence shown here is derived from an EMBL/GenBank/DDBJ whole genome shotgun (WGS) entry which is preliminary data.</text>
</comment>
<evidence type="ECO:0000313" key="2">
    <source>
        <dbReference type="EMBL" id="NVM95475.1"/>
    </source>
</evidence>
<keyword evidence="1" id="KW-0175">Coiled coil</keyword>
<dbReference type="AlphaFoldDB" id="A0A7Y7II32"/>
<dbReference type="Pfam" id="PF11855">
    <property type="entry name" value="DUF3375"/>
    <property type="match status" value="1"/>
</dbReference>
<evidence type="ECO:0000313" key="3">
    <source>
        <dbReference type="Proteomes" id="UP000543556"/>
    </source>
</evidence>
<feature type="coiled-coil region" evidence="1">
    <location>
        <begin position="295"/>
        <end position="322"/>
    </location>
</feature>
<dbReference type="RefSeq" id="WP_176635201.1">
    <property type="nucleotide sequence ID" value="NZ_JAAMFM010000015.1"/>
</dbReference>
<reference evidence="2 3" key="1">
    <citation type="submission" date="2020-02" db="EMBL/GenBank/DDBJ databases">
        <title>Genome sequence of strain AETb3-4.</title>
        <authorList>
            <person name="Gao J."/>
            <person name="Zhang X."/>
        </authorList>
    </citation>
    <scope>NUCLEOTIDE SEQUENCE [LARGE SCALE GENOMIC DNA]</scope>
    <source>
        <strain evidence="2 3">AETb3-4</strain>
    </source>
</reference>
<name>A0A7Y7II32_9MICC</name>
<evidence type="ECO:0000256" key="1">
    <source>
        <dbReference type="SAM" id="Coils"/>
    </source>
</evidence>
<accession>A0A7Y7II32</accession>
<gene>
    <name evidence="2" type="ORF">G6034_11215</name>
</gene>
<dbReference type="Proteomes" id="UP000543556">
    <property type="component" value="Unassembled WGS sequence"/>
</dbReference>
<dbReference type="InterPro" id="IPR021804">
    <property type="entry name" value="DUF3375"/>
</dbReference>
<proteinExistence type="predicted"/>
<sequence>MDYFSINSLREAHAGWSLLRAQNAPLALTFFMAAFTDPNQRNLGRQDLVDALDDVLFSLRDSLGEDRFPRPAAEYLDDWAEPEKAWLRKFYTDGRDEPVYDLTAATEDVIRWVEALRGRDFVPTQSRLSSIFNLLKTLVHGSETDPEARLAELQRQRDAIDAQMEQIRSGDIPVMSGPEAVDHFHQLTTQAKDLLADFREVEANFRKLDRSLREQISLWEGGQGDLLESIFSSQQDISGSLQGRTFQGFWDYLMSPQLRSELHELLERATRIDALATQDGLPQITSMQNDWLPAVEQTQATVRQLSAQIRRLLDDKVFLENKRIMVLIRSIESGAVAVRATPPPGAFAALSGHGVPVALPFERPLYEPSRQVAIHDGVDVAEDLDVDANALYTQFHVDPQRLAGNIDAVLAQAGQATLADITDAFPLSQGLAELVTYFQLATESTWATIDSERSQTLSWTLPDGSLREATVDQIIFVRPT</sequence>
<dbReference type="EMBL" id="JAAMFM010000015">
    <property type="protein sequence ID" value="NVM95475.1"/>
    <property type="molecule type" value="Genomic_DNA"/>
</dbReference>
<organism evidence="2 3">
    <name type="scientific">Arthrobacter wenxiniae</name>
    <dbReference type="NCBI Taxonomy" id="2713570"/>
    <lineage>
        <taxon>Bacteria</taxon>
        <taxon>Bacillati</taxon>
        <taxon>Actinomycetota</taxon>
        <taxon>Actinomycetes</taxon>
        <taxon>Micrococcales</taxon>
        <taxon>Micrococcaceae</taxon>
        <taxon>Arthrobacter</taxon>
    </lineage>
</organism>
<protein>
    <submittedName>
        <fullName evidence="2">DUF3375 domain-containing protein</fullName>
    </submittedName>
</protein>